<dbReference type="RefSeq" id="WP_091727354.1">
    <property type="nucleotide sequence ID" value="NZ_FNQE01000005.1"/>
</dbReference>
<comment type="similarity">
    <text evidence="7">Belongs to the class I-like SAM-binding methyltransferase superfamily. rRNA adenine N(6)-methyltransferase family. RsmA subfamily.</text>
</comment>
<dbReference type="InterPro" id="IPR020596">
    <property type="entry name" value="rRNA_Ade_Mease_Trfase_CS"/>
</dbReference>
<dbReference type="InterPro" id="IPR023165">
    <property type="entry name" value="rRNA_Ade_diMease-like_C"/>
</dbReference>
<dbReference type="OrthoDB" id="9814755at2"/>
<feature type="domain" description="Ribosomal RNA adenine methylase transferase N-terminal" evidence="9">
    <location>
        <begin position="38"/>
        <end position="213"/>
    </location>
</feature>
<gene>
    <name evidence="7" type="primary">rsmA</name>
    <name evidence="7" type="synonym">ksgA</name>
    <name evidence="10" type="ORF">SAMN05660462_00727</name>
</gene>
<comment type="subcellular location">
    <subcellularLocation>
        <location evidence="7">Cytoplasm</location>
    </subcellularLocation>
</comment>
<comment type="catalytic activity">
    <reaction evidence="7">
        <text>adenosine(1518)/adenosine(1519) in 16S rRNA + 4 S-adenosyl-L-methionine = N(6)-dimethyladenosine(1518)/N(6)-dimethyladenosine(1519) in 16S rRNA + 4 S-adenosyl-L-homocysteine + 4 H(+)</text>
        <dbReference type="Rhea" id="RHEA:19609"/>
        <dbReference type="Rhea" id="RHEA-COMP:10232"/>
        <dbReference type="Rhea" id="RHEA-COMP:10233"/>
        <dbReference type="ChEBI" id="CHEBI:15378"/>
        <dbReference type="ChEBI" id="CHEBI:57856"/>
        <dbReference type="ChEBI" id="CHEBI:59789"/>
        <dbReference type="ChEBI" id="CHEBI:74411"/>
        <dbReference type="ChEBI" id="CHEBI:74493"/>
        <dbReference type="EC" id="2.1.1.182"/>
    </reaction>
</comment>
<dbReference type="PANTHER" id="PTHR11727">
    <property type="entry name" value="DIMETHYLADENOSINE TRANSFERASE"/>
    <property type="match status" value="1"/>
</dbReference>
<dbReference type="Proteomes" id="UP000198625">
    <property type="component" value="Unassembled WGS sequence"/>
</dbReference>
<dbReference type="FunFam" id="3.40.50.150:FF:000023">
    <property type="entry name" value="Ribosomal RNA small subunit methyltransferase A"/>
    <property type="match status" value="1"/>
</dbReference>
<keyword evidence="1 7" id="KW-0963">Cytoplasm</keyword>
<dbReference type="PROSITE" id="PS51689">
    <property type="entry name" value="SAM_RNA_A_N6_MT"/>
    <property type="match status" value="1"/>
</dbReference>
<feature type="binding site" evidence="7 8">
    <location>
        <position position="33"/>
    </location>
    <ligand>
        <name>S-adenosyl-L-methionine</name>
        <dbReference type="ChEBI" id="CHEBI:59789"/>
    </ligand>
</feature>
<dbReference type="GO" id="GO:0052908">
    <property type="term" value="F:16S rRNA (adenine(1518)-N(6)/adenine(1519)-N(6))-dimethyltransferase activity"/>
    <property type="evidence" value="ECO:0007669"/>
    <property type="project" value="UniProtKB-EC"/>
</dbReference>
<sequence length="292" mass="33210">MKQSKRLYSPAVIKEIIERHGFKFSKSLGQNFLIDGNIIHKIIEESSIKKSDGIIEIGPGIGTLTQSLCEAAGKVIAIELDNKLLPILEETLQEYHNLEIIHKDILKVDINRLIEEKLRDMEVKVVANLPYYITTPIIMKLLEEKLCIEKIVVMVQKEVALRMKASPGNKDYGALSVAVQYYSKPEIVVDVPKNVFMPRPNVDSAVIMLDVYKEPVVKVKDEKIFFGVIKAAFGQRRKTLLNALNSGIDLNKEDIEKLLEKTGIEPKRRGETLDINEFARISDEIYEMINNY</sequence>
<proteinExistence type="inferred from homology"/>
<evidence type="ECO:0000256" key="5">
    <source>
        <dbReference type="ARBA" id="ARBA00022691"/>
    </source>
</evidence>
<evidence type="ECO:0000256" key="7">
    <source>
        <dbReference type="HAMAP-Rule" id="MF_00607"/>
    </source>
</evidence>
<protein>
    <recommendedName>
        <fullName evidence="7">Ribosomal RNA small subunit methyltransferase A</fullName>
        <ecNumber evidence="7">2.1.1.182</ecNumber>
    </recommendedName>
    <alternativeName>
        <fullName evidence="7">16S rRNA (adenine(1518)-N(6)/adenine(1519)-N(6))-dimethyltransferase</fullName>
    </alternativeName>
    <alternativeName>
        <fullName evidence="7">16S rRNA dimethyladenosine transferase</fullName>
    </alternativeName>
    <alternativeName>
        <fullName evidence="7">16S rRNA dimethylase</fullName>
    </alternativeName>
    <alternativeName>
        <fullName evidence="7">S-adenosylmethionine-6-N', N'-adenosyl(rRNA) dimethyltransferase</fullName>
    </alternativeName>
</protein>
<feature type="binding site" evidence="7 8">
    <location>
        <position position="79"/>
    </location>
    <ligand>
        <name>S-adenosyl-L-methionine</name>
        <dbReference type="ChEBI" id="CHEBI:59789"/>
    </ligand>
</feature>
<evidence type="ECO:0000259" key="9">
    <source>
        <dbReference type="SMART" id="SM00650"/>
    </source>
</evidence>
<keyword evidence="6 7" id="KW-0694">RNA-binding</keyword>
<accession>A0A1H3M3Q3</accession>
<dbReference type="PROSITE" id="PS01131">
    <property type="entry name" value="RRNA_A_DIMETH"/>
    <property type="match status" value="1"/>
</dbReference>
<name>A0A1H3M3Q3_9FIRM</name>
<dbReference type="EMBL" id="FNQE01000005">
    <property type="protein sequence ID" value="SDY71331.1"/>
    <property type="molecule type" value="Genomic_DNA"/>
</dbReference>
<dbReference type="GO" id="GO:0005829">
    <property type="term" value="C:cytosol"/>
    <property type="evidence" value="ECO:0007669"/>
    <property type="project" value="TreeGrafter"/>
</dbReference>
<keyword evidence="2 7" id="KW-0698">rRNA processing</keyword>
<dbReference type="AlphaFoldDB" id="A0A1H3M3Q3"/>
<dbReference type="PANTHER" id="PTHR11727:SF7">
    <property type="entry name" value="DIMETHYLADENOSINE TRANSFERASE-RELATED"/>
    <property type="match status" value="1"/>
</dbReference>
<dbReference type="InterPro" id="IPR011530">
    <property type="entry name" value="rRNA_adenine_dimethylase"/>
</dbReference>
<keyword evidence="4 7" id="KW-0808">Transferase</keyword>
<evidence type="ECO:0000256" key="1">
    <source>
        <dbReference type="ARBA" id="ARBA00022490"/>
    </source>
</evidence>
<dbReference type="HAMAP" id="MF_00607">
    <property type="entry name" value="16SrRNA_methyltr_A"/>
    <property type="match status" value="1"/>
</dbReference>
<keyword evidence="11" id="KW-1185">Reference proteome</keyword>
<evidence type="ECO:0000313" key="10">
    <source>
        <dbReference type="EMBL" id="SDY71331.1"/>
    </source>
</evidence>
<reference evidence="10 11" key="1">
    <citation type="submission" date="2016-10" db="EMBL/GenBank/DDBJ databases">
        <authorList>
            <person name="de Groot N.N."/>
        </authorList>
    </citation>
    <scope>NUCLEOTIDE SEQUENCE [LARGE SCALE GENOMIC DNA]</scope>
    <source>
        <strain evidence="10 11">DSM 21650</strain>
    </source>
</reference>
<dbReference type="SMART" id="SM00650">
    <property type="entry name" value="rADc"/>
    <property type="match status" value="1"/>
</dbReference>
<dbReference type="Gene3D" id="3.40.50.150">
    <property type="entry name" value="Vaccinia Virus protein VP39"/>
    <property type="match status" value="1"/>
</dbReference>
<dbReference type="NCBIfam" id="TIGR00755">
    <property type="entry name" value="ksgA"/>
    <property type="match status" value="1"/>
</dbReference>
<keyword evidence="3 7" id="KW-0489">Methyltransferase</keyword>
<dbReference type="EC" id="2.1.1.182" evidence="7"/>
<evidence type="ECO:0000256" key="8">
    <source>
        <dbReference type="PROSITE-ProRule" id="PRU01026"/>
    </source>
</evidence>
<evidence type="ECO:0000256" key="2">
    <source>
        <dbReference type="ARBA" id="ARBA00022552"/>
    </source>
</evidence>
<organism evidence="10 11">
    <name type="scientific">Proteiniborus ethanoligenes</name>
    <dbReference type="NCBI Taxonomy" id="415015"/>
    <lineage>
        <taxon>Bacteria</taxon>
        <taxon>Bacillati</taxon>
        <taxon>Bacillota</taxon>
        <taxon>Clostridia</taxon>
        <taxon>Eubacteriales</taxon>
        <taxon>Proteiniborus</taxon>
    </lineage>
</organism>
<feature type="binding site" evidence="7 8">
    <location>
        <position position="104"/>
    </location>
    <ligand>
        <name>S-adenosyl-L-methionine</name>
        <dbReference type="ChEBI" id="CHEBI:59789"/>
    </ligand>
</feature>
<dbReference type="InterPro" id="IPR001737">
    <property type="entry name" value="KsgA/Erm"/>
</dbReference>
<feature type="binding site" evidence="7 8">
    <location>
        <position position="58"/>
    </location>
    <ligand>
        <name>S-adenosyl-L-methionine</name>
        <dbReference type="ChEBI" id="CHEBI:59789"/>
    </ligand>
</feature>
<dbReference type="InterPro" id="IPR020598">
    <property type="entry name" value="rRNA_Ade_methylase_Trfase_N"/>
</dbReference>
<dbReference type="SUPFAM" id="SSF53335">
    <property type="entry name" value="S-adenosyl-L-methionine-dependent methyltransferases"/>
    <property type="match status" value="1"/>
</dbReference>
<evidence type="ECO:0000256" key="4">
    <source>
        <dbReference type="ARBA" id="ARBA00022679"/>
    </source>
</evidence>
<dbReference type="Gene3D" id="1.10.8.100">
    <property type="entry name" value="Ribosomal RNA adenine dimethylase-like, domain 2"/>
    <property type="match status" value="1"/>
</dbReference>
<feature type="binding site" evidence="7 8">
    <location>
        <position position="128"/>
    </location>
    <ligand>
        <name>S-adenosyl-L-methionine</name>
        <dbReference type="ChEBI" id="CHEBI:59789"/>
    </ligand>
</feature>
<evidence type="ECO:0000256" key="6">
    <source>
        <dbReference type="ARBA" id="ARBA00022884"/>
    </source>
</evidence>
<feature type="binding site" evidence="7 8">
    <location>
        <position position="31"/>
    </location>
    <ligand>
        <name>S-adenosyl-L-methionine</name>
        <dbReference type="ChEBI" id="CHEBI:59789"/>
    </ligand>
</feature>
<dbReference type="GO" id="GO:0003723">
    <property type="term" value="F:RNA binding"/>
    <property type="evidence" value="ECO:0007669"/>
    <property type="project" value="UniProtKB-UniRule"/>
</dbReference>
<dbReference type="Pfam" id="PF00398">
    <property type="entry name" value="RrnaAD"/>
    <property type="match status" value="1"/>
</dbReference>
<dbReference type="InterPro" id="IPR029063">
    <property type="entry name" value="SAM-dependent_MTases_sf"/>
</dbReference>
<evidence type="ECO:0000256" key="3">
    <source>
        <dbReference type="ARBA" id="ARBA00022603"/>
    </source>
</evidence>
<dbReference type="STRING" id="415015.SAMN05660462_00727"/>
<keyword evidence="5 7" id="KW-0949">S-adenosyl-L-methionine</keyword>
<evidence type="ECO:0000313" key="11">
    <source>
        <dbReference type="Proteomes" id="UP000198625"/>
    </source>
</evidence>
<comment type="function">
    <text evidence="7">Specifically dimethylates two adjacent adenosines (A1518 and A1519) in the loop of a conserved hairpin near the 3'-end of 16S rRNA in the 30S particle. May play a critical role in biogenesis of 30S subunits.</text>
</comment>